<dbReference type="GO" id="GO:0005737">
    <property type="term" value="C:cytoplasm"/>
    <property type="evidence" value="ECO:0007669"/>
    <property type="project" value="InterPro"/>
</dbReference>
<organism evidence="2 3">
    <name type="scientific">Anopheles albimanus</name>
    <name type="common">New world malaria mosquito</name>
    <dbReference type="NCBI Taxonomy" id="7167"/>
    <lineage>
        <taxon>Eukaryota</taxon>
        <taxon>Metazoa</taxon>
        <taxon>Ecdysozoa</taxon>
        <taxon>Arthropoda</taxon>
        <taxon>Hexapoda</taxon>
        <taxon>Insecta</taxon>
        <taxon>Pterygota</taxon>
        <taxon>Neoptera</taxon>
        <taxon>Endopterygota</taxon>
        <taxon>Diptera</taxon>
        <taxon>Nematocera</taxon>
        <taxon>Culicoidea</taxon>
        <taxon>Culicidae</taxon>
        <taxon>Anophelinae</taxon>
        <taxon>Anopheles</taxon>
    </lineage>
</organism>
<dbReference type="InterPro" id="IPR008967">
    <property type="entry name" value="p53-like_TF_DNA-bd_sf"/>
</dbReference>
<dbReference type="GO" id="GO:0005654">
    <property type="term" value="C:nucleoplasm"/>
    <property type="evidence" value="ECO:0007669"/>
    <property type="project" value="UniProtKB-ARBA"/>
</dbReference>
<dbReference type="InterPro" id="IPR011539">
    <property type="entry name" value="RHD_DNA_bind_dom"/>
</dbReference>
<dbReference type="GO" id="GO:0007249">
    <property type="term" value="P:canonical NF-kappaB signal transduction"/>
    <property type="evidence" value="ECO:0007669"/>
    <property type="project" value="TreeGrafter"/>
</dbReference>
<evidence type="ECO:0000313" key="3">
    <source>
        <dbReference type="Proteomes" id="UP000069272"/>
    </source>
</evidence>
<proteinExistence type="predicted"/>
<dbReference type="GO" id="GO:0045087">
    <property type="term" value="P:innate immune response"/>
    <property type="evidence" value="ECO:0007669"/>
    <property type="project" value="TreeGrafter"/>
</dbReference>
<feature type="region of interest" description="Disordered" evidence="1">
    <location>
        <begin position="409"/>
        <end position="462"/>
    </location>
</feature>
<dbReference type="GO" id="GO:0008063">
    <property type="term" value="P:Toll signaling pathway"/>
    <property type="evidence" value="ECO:0007669"/>
    <property type="project" value="UniProtKB-ARBA"/>
</dbReference>
<dbReference type="InterPro" id="IPR013783">
    <property type="entry name" value="Ig-like_fold"/>
</dbReference>
<dbReference type="Pfam" id="PF16179">
    <property type="entry name" value="RHD_dimer"/>
    <property type="match status" value="1"/>
</dbReference>
<dbReference type="STRING" id="7167.A0A182F167"/>
<dbReference type="GO" id="GO:0038061">
    <property type="term" value="P:non-canonical NF-kappaB signal transduction"/>
    <property type="evidence" value="ECO:0007669"/>
    <property type="project" value="TreeGrafter"/>
</dbReference>
<dbReference type="InterPro" id="IPR000451">
    <property type="entry name" value="NFkB/Dor"/>
</dbReference>
<dbReference type="PANTHER" id="PTHR24169:SF25">
    <property type="entry name" value="DORSAL-RELATED IMMUNITY FACTOR DIF-RELATED"/>
    <property type="match status" value="1"/>
</dbReference>
<dbReference type="GO" id="GO:0002225">
    <property type="term" value="P:positive regulation of antimicrobial peptide production"/>
    <property type="evidence" value="ECO:0007669"/>
    <property type="project" value="UniProtKB-ARBA"/>
</dbReference>
<dbReference type="Gene3D" id="2.60.40.340">
    <property type="entry name" value="Rel homology domain (RHD), DNA-binding domain"/>
    <property type="match status" value="1"/>
</dbReference>
<dbReference type="VEuPathDB" id="VectorBase:AALB000191"/>
<dbReference type="PIRSF" id="PIRSF001716">
    <property type="entry name" value="Dorsal"/>
    <property type="match status" value="1"/>
</dbReference>
<evidence type="ECO:0000256" key="1">
    <source>
        <dbReference type="SAM" id="MobiDB-lite"/>
    </source>
</evidence>
<dbReference type="GO" id="GO:0033554">
    <property type="term" value="P:cellular response to stress"/>
    <property type="evidence" value="ECO:0007669"/>
    <property type="project" value="TreeGrafter"/>
</dbReference>
<dbReference type="CDD" id="cd01177">
    <property type="entry name" value="IPT_NFkappaB"/>
    <property type="match status" value="1"/>
</dbReference>
<dbReference type="InterPro" id="IPR033926">
    <property type="entry name" value="IPT_NFkappaB"/>
</dbReference>
<dbReference type="FunFam" id="2.60.40.10:FF:000046">
    <property type="entry name" value="Nuclear factor NF-kappa-B p105 subunit"/>
    <property type="match status" value="1"/>
</dbReference>
<dbReference type="Pfam" id="PF00554">
    <property type="entry name" value="RHD_DNA_bind"/>
    <property type="match status" value="1"/>
</dbReference>
<dbReference type="SUPFAM" id="SSF81296">
    <property type="entry name" value="E set domains"/>
    <property type="match status" value="1"/>
</dbReference>
<evidence type="ECO:0000313" key="2">
    <source>
        <dbReference type="EnsemblMetazoa" id="AALB000191-PA"/>
    </source>
</evidence>
<dbReference type="PRINTS" id="PR00057">
    <property type="entry name" value="NFKBTNSCPFCT"/>
</dbReference>
<feature type="region of interest" description="Disordered" evidence="1">
    <location>
        <begin position="643"/>
        <end position="668"/>
    </location>
</feature>
<keyword evidence="3" id="KW-1185">Reference proteome</keyword>
<dbReference type="VEuPathDB" id="VectorBase:AALB20_030451"/>
<dbReference type="InterPro" id="IPR002909">
    <property type="entry name" value="IPT_dom"/>
</dbReference>
<protein>
    <submittedName>
        <fullName evidence="2">Uncharacterized protein</fullName>
    </submittedName>
</protein>
<dbReference type="EnsemblMetazoa" id="AALB000191-RA">
    <property type="protein sequence ID" value="AALB000191-PA"/>
    <property type="gene ID" value="AALB000191"/>
</dbReference>
<dbReference type="InterPro" id="IPR014756">
    <property type="entry name" value="Ig_E-set"/>
</dbReference>
<dbReference type="GO" id="GO:0000978">
    <property type="term" value="F:RNA polymerase II cis-regulatory region sequence-specific DNA binding"/>
    <property type="evidence" value="ECO:0007669"/>
    <property type="project" value="TreeGrafter"/>
</dbReference>
<name>A0A182F167_ANOAL</name>
<accession>A0A182F167</accession>
<dbReference type="AlphaFoldDB" id="A0A182F167"/>
<dbReference type="PROSITE" id="PS01204">
    <property type="entry name" value="REL_1"/>
    <property type="match status" value="1"/>
</dbReference>
<dbReference type="PROSITE" id="PS50254">
    <property type="entry name" value="REL_2"/>
    <property type="match status" value="1"/>
</dbReference>
<dbReference type="InterPro" id="IPR032397">
    <property type="entry name" value="RHD_dimer"/>
</dbReference>
<dbReference type="Proteomes" id="UP000069272">
    <property type="component" value="Chromosome 2L"/>
</dbReference>
<dbReference type="SUPFAM" id="SSF49417">
    <property type="entry name" value="p53-like transcription factors"/>
    <property type="match status" value="1"/>
</dbReference>
<dbReference type="GO" id="GO:0034097">
    <property type="term" value="P:response to cytokine"/>
    <property type="evidence" value="ECO:0007669"/>
    <property type="project" value="TreeGrafter"/>
</dbReference>
<dbReference type="GO" id="GO:0035206">
    <property type="term" value="P:regulation of hemocyte proliferation"/>
    <property type="evidence" value="ECO:0007669"/>
    <property type="project" value="UniProtKB-ARBA"/>
</dbReference>
<feature type="compositionally biased region" description="Polar residues" evidence="1">
    <location>
        <begin position="659"/>
        <end position="668"/>
    </location>
</feature>
<dbReference type="SMART" id="SM00429">
    <property type="entry name" value="IPT"/>
    <property type="match status" value="1"/>
</dbReference>
<dbReference type="GO" id="GO:0048935">
    <property type="term" value="P:peripheral nervous system neuron development"/>
    <property type="evidence" value="ECO:0007669"/>
    <property type="project" value="UniProtKB-ARBA"/>
</dbReference>
<dbReference type="PANTHER" id="PTHR24169">
    <property type="entry name" value="NUCLEAR FACTOR NF-KAPPA-B PROTEIN"/>
    <property type="match status" value="1"/>
</dbReference>
<reference evidence="2" key="2">
    <citation type="submission" date="2022-08" db="UniProtKB">
        <authorList>
            <consortium name="EnsemblMetazoa"/>
        </authorList>
    </citation>
    <scope>IDENTIFICATION</scope>
    <source>
        <strain evidence="2">STECLA/ALBI9_A</strain>
    </source>
</reference>
<dbReference type="FunFam" id="2.60.40.340:FF:000006">
    <property type="entry name" value="Dorsal isoform 1-B"/>
    <property type="match status" value="1"/>
</dbReference>
<sequence length="668" mass="73162">MDVNINGVADANGQQPVEEIFAVSDLLDDIIGVIGNDIKEAMPPLPKPFVEITEQPHPKAIRFRYLCEGRSAGSIPGVNTTADNKTFPTIRVQGYRGRAVVVVSCVTVDGPAHKPHPHNLVGKDCKKGVCTVEMNSTTMSYSFNNLGIQCVKKKEVADALKQRLDIRVDPFRTGFNHATEASSIDLNAVRLCFQVFLEGKTTGRFTEPLTPVVSDVIYDKKAMSDLTICRLSDCSAPVSGGKNIIMLCEKVVKEDIRVRFYEMQNNGLVWEGNGEFTHTDVHKQVAISFRTPQYRTQDITEPVTVFVRLERPSDNACSESLEFLMTPLDTGSMLDHRRKRPKVGGPAAAAAGFGVGKLQSTHGTGTTLGRQFKNVDVDDGAGPSGIPATHGMFYSNNPNTLFQTQMPKQEIKPEPGDSPQPYTNTLPGMHQMPHTSPVPDRSPSHLAPSPVMQGGPISPHDGSITPSPPVYTPLQAPANQQYYQSNMATTMGSRLQQQQQPQNNNTNQAGTMPGSVPLFEPNLFQGWGEPQNGLEGLHVGNFEMINSDASMGMHLPASLIMQGIGGNLNNNQSNSAIPSMNSELNFNRLSEFDLERLPEINSSEIRALLVPNSSLPVSQGQSSSLQQQQAQLQQLQQQQELQQLQQQLQQHDNDEELTDSFNRLSTND</sequence>
<dbReference type="InterPro" id="IPR011363">
    <property type="entry name" value="Dif"/>
</dbReference>
<dbReference type="GO" id="GO:0001228">
    <property type="term" value="F:DNA-binding transcription activator activity, RNA polymerase II-specific"/>
    <property type="evidence" value="ECO:0007669"/>
    <property type="project" value="UniProtKB-ARBA"/>
</dbReference>
<dbReference type="InterPro" id="IPR030492">
    <property type="entry name" value="RHD_CS"/>
</dbReference>
<reference evidence="2 3" key="1">
    <citation type="journal article" date="2017" name="G3 (Bethesda)">
        <title>The Physical Genome Mapping of Anopheles albimanus Corrected Scaffold Misassemblies and Identified Interarm Rearrangements in Genus Anopheles.</title>
        <authorList>
            <person name="Artemov G.N."/>
            <person name="Peery A.N."/>
            <person name="Jiang X."/>
            <person name="Tu Z."/>
            <person name="Stegniy V.N."/>
            <person name="Sharakhova M.V."/>
            <person name="Sharakhov I.V."/>
        </authorList>
    </citation>
    <scope>NUCLEOTIDE SEQUENCE [LARGE SCALE GENOMIC DNA]</scope>
    <source>
        <strain evidence="2 3">ALBI9_A</strain>
    </source>
</reference>
<dbReference type="InterPro" id="IPR037059">
    <property type="entry name" value="RHD_DNA_bind_dom_sf"/>
</dbReference>
<dbReference type="Gene3D" id="2.60.40.10">
    <property type="entry name" value="Immunoglobulins"/>
    <property type="match status" value="1"/>
</dbReference>